<protein>
    <submittedName>
        <fullName evidence="2">Uncharacterized protein</fullName>
    </submittedName>
</protein>
<sequence length="388" mass="42556">MSYSGFLAFAHSPSPKPDWATPSTSLSALPLFQPIQLENTAPFSDFTHHSEPGPSDPSQGPDARWGPHTYSNARDTYQALTSGPVSSTSRQTFHSVAQAFDCINPLMTIGTRPTSSSTNGRQQKGKSRAHRAPKSSRSTMPYDVSESAEVGPRRTTRSMVAALRALDSSNCPNLSDASSSSGPSTPGPSTPPMGSACLRVTEHAQVHGQMGYMSPGVIKKAARKPSTRRLKPPAGMAKQVKQKPTRKSPLAYLQDPATVICRLLVRETGKYCTHALLRGDLDAFDEHIETHLPPGTPKSQLKGLQCTWEGCEHEGKMSFHDWRRHLKIAGHLAVEHRCPVYSDRARCHPQRRDAMVRHVRSNHIAHGVIMEDGWEQRLELWKGGLPAL</sequence>
<feature type="compositionally biased region" description="Basic residues" evidence="1">
    <location>
        <begin position="222"/>
        <end position="231"/>
    </location>
</feature>
<feature type="region of interest" description="Disordered" evidence="1">
    <location>
        <begin position="108"/>
        <end position="155"/>
    </location>
</feature>
<accession>M2QVG1</accession>
<evidence type="ECO:0000313" key="3">
    <source>
        <dbReference type="Proteomes" id="UP000016930"/>
    </source>
</evidence>
<dbReference type="Proteomes" id="UP000016930">
    <property type="component" value="Unassembled WGS sequence"/>
</dbReference>
<evidence type="ECO:0000313" key="2">
    <source>
        <dbReference type="EMBL" id="EMD36085.1"/>
    </source>
</evidence>
<name>M2QVG1_CERS8</name>
<evidence type="ECO:0000256" key="1">
    <source>
        <dbReference type="SAM" id="MobiDB-lite"/>
    </source>
</evidence>
<feature type="compositionally biased region" description="Polar residues" evidence="1">
    <location>
        <begin position="111"/>
        <end position="122"/>
    </location>
</feature>
<feature type="region of interest" description="Disordered" evidence="1">
    <location>
        <begin position="222"/>
        <end position="247"/>
    </location>
</feature>
<gene>
    <name evidence="2" type="ORF">CERSUDRAFT_124593</name>
</gene>
<dbReference type="HOGENOM" id="CLU_711720_0_0_1"/>
<organism evidence="2 3">
    <name type="scientific">Ceriporiopsis subvermispora (strain B)</name>
    <name type="common">White-rot fungus</name>
    <name type="synonym">Gelatoporia subvermispora</name>
    <dbReference type="NCBI Taxonomy" id="914234"/>
    <lineage>
        <taxon>Eukaryota</taxon>
        <taxon>Fungi</taxon>
        <taxon>Dikarya</taxon>
        <taxon>Basidiomycota</taxon>
        <taxon>Agaricomycotina</taxon>
        <taxon>Agaricomycetes</taxon>
        <taxon>Polyporales</taxon>
        <taxon>Gelatoporiaceae</taxon>
        <taxon>Gelatoporia</taxon>
    </lineage>
</organism>
<feature type="region of interest" description="Disordered" evidence="1">
    <location>
        <begin position="169"/>
        <end position="196"/>
    </location>
</feature>
<dbReference type="AlphaFoldDB" id="M2QVG1"/>
<feature type="compositionally biased region" description="Basic residues" evidence="1">
    <location>
        <begin position="123"/>
        <end position="134"/>
    </location>
</feature>
<feature type="region of interest" description="Disordered" evidence="1">
    <location>
        <begin position="40"/>
        <end position="70"/>
    </location>
</feature>
<dbReference type="EMBL" id="KB445799">
    <property type="protein sequence ID" value="EMD36085.1"/>
    <property type="molecule type" value="Genomic_DNA"/>
</dbReference>
<reference evidence="2 3" key="1">
    <citation type="journal article" date="2012" name="Proc. Natl. Acad. Sci. U.S.A.">
        <title>Comparative genomics of Ceriporiopsis subvermispora and Phanerochaete chrysosporium provide insight into selective ligninolysis.</title>
        <authorList>
            <person name="Fernandez-Fueyo E."/>
            <person name="Ruiz-Duenas F.J."/>
            <person name="Ferreira P."/>
            <person name="Floudas D."/>
            <person name="Hibbett D.S."/>
            <person name="Canessa P."/>
            <person name="Larrondo L.F."/>
            <person name="James T.Y."/>
            <person name="Seelenfreund D."/>
            <person name="Lobos S."/>
            <person name="Polanco R."/>
            <person name="Tello M."/>
            <person name="Honda Y."/>
            <person name="Watanabe T."/>
            <person name="Watanabe T."/>
            <person name="Ryu J.S."/>
            <person name="Kubicek C.P."/>
            <person name="Schmoll M."/>
            <person name="Gaskell J."/>
            <person name="Hammel K.E."/>
            <person name="St John F.J."/>
            <person name="Vanden Wymelenberg A."/>
            <person name="Sabat G."/>
            <person name="Splinter BonDurant S."/>
            <person name="Syed K."/>
            <person name="Yadav J.S."/>
            <person name="Doddapaneni H."/>
            <person name="Subramanian V."/>
            <person name="Lavin J.L."/>
            <person name="Oguiza J.A."/>
            <person name="Perez G."/>
            <person name="Pisabarro A.G."/>
            <person name="Ramirez L."/>
            <person name="Santoyo F."/>
            <person name="Master E."/>
            <person name="Coutinho P.M."/>
            <person name="Henrissat B."/>
            <person name="Lombard V."/>
            <person name="Magnuson J.K."/>
            <person name="Kuees U."/>
            <person name="Hori C."/>
            <person name="Igarashi K."/>
            <person name="Samejima M."/>
            <person name="Held B.W."/>
            <person name="Barry K.W."/>
            <person name="LaButti K.M."/>
            <person name="Lapidus A."/>
            <person name="Lindquist E.A."/>
            <person name="Lucas S.M."/>
            <person name="Riley R."/>
            <person name="Salamov A.A."/>
            <person name="Hoffmeister D."/>
            <person name="Schwenk D."/>
            <person name="Hadar Y."/>
            <person name="Yarden O."/>
            <person name="de Vries R.P."/>
            <person name="Wiebenga A."/>
            <person name="Stenlid J."/>
            <person name="Eastwood D."/>
            <person name="Grigoriev I.V."/>
            <person name="Berka R.M."/>
            <person name="Blanchette R.A."/>
            <person name="Kersten P."/>
            <person name="Martinez A.T."/>
            <person name="Vicuna R."/>
            <person name="Cullen D."/>
        </authorList>
    </citation>
    <scope>NUCLEOTIDE SEQUENCE [LARGE SCALE GENOMIC DNA]</scope>
    <source>
        <strain evidence="2 3">B</strain>
    </source>
</reference>
<proteinExistence type="predicted"/>
<keyword evidence="3" id="KW-1185">Reference proteome</keyword>